<comment type="similarity">
    <text evidence="1">Belongs to the peptidase S33 family.</text>
</comment>
<dbReference type="InterPro" id="IPR029058">
    <property type="entry name" value="AB_hydrolase_fold"/>
</dbReference>
<evidence type="ECO:0000256" key="3">
    <source>
        <dbReference type="SAM" id="Phobius"/>
    </source>
</evidence>
<keyword evidence="3" id="KW-0812">Transmembrane</keyword>
<feature type="domain" description="AB hydrolase-1" evidence="4">
    <location>
        <begin position="99"/>
        <end position="301"/>
    </location>
</feature>
<dbReference type="Pfam" id="PF08386">
    <property type="entry name" value="Abhydrolase_4"/>
    <property type="match status" value="1"/>
</dbReference>
<dbReference type="Gene3D" id="3.40.50.1820">
    <property type="entry name" value="alpha/beta hydrolase"/>
    <property type="match status" value="1"/>
</dbReference>
<dbReference type="InterPro" id="IPR051601">
    <property type="entry name" value="Serine_prot/Carboxylest_S33"/>
</dbReference>
<dbReference type="RefSeq" id="XP_037220628.1">
    <property type="nucleotide sequence ID" value="XM_037362707.1"/>
</dbReference>
<dbReference type="GO" id="GO:0016787">
    <property type="term" value="F:hydrolase activity"/>
    <property type="evidence" value="ECO:0007669"/>
    <property type="project" value="UniProtKB-KW"/>
</dbReference>
<dbReference type="Proteomes" id="UP000636479">
    <property type="component" value="Unassembled WGS sequence"/>
</dbReference>
<evidence type="ECO:0000256" key="2">
    <source>
        <dbReference type="ARBA" id="ARBA00022801"/>
    </source>
</evidence>
<dbReference type="InterPro" id="IPR000073">
    <property type="entry name" value="AB_hydrolase_1"/>
</dbReference>
<keyword evidence="7" id="KW-1185">Reference proteome</keyword>
<dbReference type="GeneID" id="59345223"/>
<dbReference type="PANTHER" id="PTHR43248:SF25">
    <property type="entry name" value="AB HYDROLASE-1 DOMAIN-CONTAINING PROTEIN-RELATED"/>
    <property type="match status" value="1"/>
</dbReference>
<keyword evidence="3" id="KW-0472">Membrane</keyword>
<dbReference type="OrthoDB" id="425534at2759"/>
<dbReference type="AlphaFoldDB" id="A0A8H6SS17"/>
<feature type="domain" description="Peptidase S33 tripeptidyl aminopeptidase-like C-terminal" evidence="5">
    <location>
        <begin position="458"/>
        <end position="556"/>
    </location>
</feature>
<name>A0A8H6SS17_9AGAR</name>
<dbReference type="InterPro" id="IPR013595">
    <property type="entry name" value="Pept_S33_TAP-like_C"/>
</dbReference>
<evidence type="ECO:0000259" key="5">
    <source>
        <dbReference type="Pfam" id="PF08386"/>
    </source>
</evidence>
<evidence type="ECO:0000259" key="4">
    <source>
        <dbReference type="Pfam" id="PF00561"/>
    </source>
</evidence>
<keyword evidence="2" id="KW-0378">Hydrolase</keyword>
<dbReference type="EMBL" id="JACAZF010000005">
    <property type="protein sequence ID" value="KAF7303656.1"/>
    <property type="molecule type" value="Genomic_DNA"/>
</dbReference>
<dbReference type="PANTHER" id="PTHR43248">
    <property type="entry name" value="2-SUCCINYL-6-HYDROXY-2,4-CYCLOHEXADIENE-1-CARBOXYLATE SYNTHASE"/>
    <property type="match status" value="1"/>
</dbReference>
<comment type="caution">
    <text evidence="6">The sequence shown here is derived from an EMBL/GenBank/DDBJ whole genome shotgun (WGS) entry which is preliminary data.</text>
</comment>
<evidence type="ECO:0000256" key="1">
    <source>
        <dbReference type="ARBA" id="ARBA00010088"/>
    </source>
</evidence>
<organism evidence="6 7">
    <name type="scientific">Mycena indigotica</name>
    <dbReference type="NCBI Taxonomy" id="2126181"/>
    <lineage>
        <taxon>Eukaryota</taxon>
        <taxon>Fungi</taxon>
        <taxon>Dikarya</taxon>
        <taxon>Basidiomycota</taxon>
        <taxon>Agaricomycotina</taxon>
        <taxon>Agaricomycetes</taxon>
        <taxon>Agaricomycetidae</taxon>
        <taxon>Agaricales</taxon>
        <taxon>Marasmiineae</taxon>
        <taxon>Mycenaceae</taxon>
        <taxon>Mycena</taxon>
    </lineage>
</organism>
<protein>
    <submittedName>
        <fullName evidence="6">Uncharacterized protein</fullName>
    </submittedName>
</protein>
<keyword evidence="3" id="KW-1133">Transmembrane helix</keyword>
<accession>A0A8H6SS17</accession>
<feature type="transmembrane region" description="Helical" evidence="3">
    <location>
        <begin position="12"/>
        <end position="31"/>
    </location>
</feature>
<proteinExistence type="inferred from homology"/>
<evidence type="ECO:0000313" key="7">
    <source>
        <dbReference type="Proteomes" id="UP000636479"/>
    </source>
</evidence>
<reference evidence="6" key="1">
    <citation type="submission" date="2020-05" db="EMBL/GenBank/DDBJ databases">
        <title>Mycena genomes resolve the evolution of fungal bioluminescence.</title>
        <authorList>
            <person name="Tsai I.J."/>
        </authorList>
    </citation>
    <scope>NUCLEOTIDE SEQUENCE</scope>
    <source>
        <strain evidence="6">171206Taipei</strain>
    </source>
</reference>
<dbReference type="Pfam" id="PF00561">
    <property type="entry name" value="Abhydrolase_1"/>
    <property type="match status" value="1"/>
</dbReference>
<evidence type="ECO:0000313" key="6">
    <source>
        <dbReference type="EMBL" id="KAF7303656.1"/>
    </source>
</evidence>
<dbReference type="SUPFAM" id="SSF53474">
    <property type="entry name" value="alpha/beta-Hydrolases"/>
    <property type="match status" value="2"/>
</dbReference>
<sequence length="586" mass="64855">MLASLSREAKGLLTLIPIAFSLYWLWGQSIWTIRSPFKDFTSSTGIKWRPCFEDPTFHCGYLRVPTDYKDPTAGTSRLALTKYPATCSATDRLGIIITNYGGPGVSGREASFGTARRIQNMTGNRHDIISFDQRGLGHSTPRVDCFGSRLRYQMFKTNTVLETTFSVPKDPFSAEGRAILVEQQKEALVLEQAQATLCSQTMGAQALGYMSTTMTVYDMEEISRVLEGEKAPINFWGGSYGTIVGGYLANILPHKAGKIYIDGVVPADIWSNEHYETQALVRLFLTDSEKTYQLFLEECFNAGPKHCALTKAGDSSASVIGKRIDDFIDRLQTQPIQVPNHVRPGYLTSGGIRSSLFNALQMPEEWPIYSEMLASAINGTDSSKIMRVIAFPYSEPNPPADPEGLVDTGQAELMRLAIACGDALPYQAEQWPTAETIVDQILTTLRAFPRFGATVHLMEQHGGCQFWPGMNVGPTRFRGPWNKTLSTPMLLVANSHDPVTPYAAAKIVHETMGNSSRLILQETAGHSYIGTMTECAASIIRRYFVEGVIPTEPETRCPREITNFFTDERVFGVNPTILKSHLGDHV</sequence>
<gene>
    <name evidence="6" type="ORF">MIND_00595000</name>
</gene>